<feature type="transmembrane region" description="Helical" evidence="5">
    <location>
        <begin position="332"/>
        <end position="355"/>
    </location>
</feature>
<dbReference type="PANTHER" id="PTHR22950">
    <property type="entry name" value="AMINO ACID TRANSPORTER"/>
    <property type="match status" value="1"/>
</dbReference>
<dbReference type="InParanoid" id="B4LBY8"/>
<evidence type="ECO:0000256" key="1">
    <source>
        <dbReference type="ARBA" id="ARBA00004141"/>
    </source>
</evidence>
<keyword evidence="3 5" id="KW-1133">Transmembrane helix</keyword>
<dbReference type="PhylomeDB" id="B4LBY8"/>
<gene>
    <name evidence="7" type="primary">Dvir\GJ11930</name>
    <name evidence="7" type="ORF">Dvir_GJ11930</name>
</gene>
<feature type="transmembrane region" description="Helical" evidence="5">
    <location>
        <begin position="221"/>
        <end position="238"/>
    </location>
</feature>
<feature type="transmembrane region" description="Helical" evidence="5">
    <location>
        <begin position="70"/>
        <end position="89"/>
    </location>
</feature>
<feature type="transmembrane region" description="Helical" evidence="5">
    <location>
        <begin position="376"/>
        <end position="397"/>
    </location>
</feature>
<dbReference type="AlphaFoldDB" id="B4LBY8"/>
<keyword evidence="8" id="KW-1185">Reference proteome</keyword>
<dbReference type="Proteomes" id="UP000008792">
    <property type="component" value="Unassembled WGS sequence"/>
</dbReference>
<evidence type="ECO:0000313" key="7">
    <source>
        <dbReference type="EMBL" id="EDW69788.1"/>
    </source>
</evidence>
<evidence type="ECO:0000259" key="6">
    <source>
        <dbReference type="Pfam" id="PF01490"/>
    </source>
</evidence>
<feature type="transmembrane region" description="Helical" evidence="5">
    <location>
        <begin position="258"/>
        <end position="276"/>
    </location>
</feature>
<dbReference type="FunCoup" id="B4LBY8">
    <property type="interactions" value="44"/>
</dbReference>
<feature type="transmembrane region" description="Helical" evidence="5">
    <location>
        <begin position="95"/>
        <end position="119"/>
    </location>
</feature>
<keyword evidence="2 5" id="KW-0812">Transmembrane</keyword>
<evidence type="ECO:0000256" key="5">
    <source>
        <dbReference type="SAM" id="Phobius"/>
    </source>
</evidence>
<feature type="transmembrane region" description="Helical" evidence="5">
    <location>
        <begin position="444"/>
        <end position="466"/>
    </location>
</feature>
<dbReference type="GO" id="GO:0015179">
    <property type="term" value="F:L-amino acid transmembrane transporter activity"/>
    <property type="evidence" value="ECO:0007669"/>
    <property type="project" value="TreeGrafter"/>
</dbReference>
<protein>
    <recommendedName>
        <fullName evidence="6">Amino acid transporter transmembrane domain-containing protein</fullName>
    </recommendedName>
</protein>
<evidence type="ECO:0000256" key="2">
    <source>
        <dbReference type="ARBA" id="ARBA00022692"/>
    </source>
</evidence>
<feature type="transmembrane region" description="Helical" evidence="5">
    <location>
        <begin position="292"/>
        <end position="312"/>
    </location>
</feature>
<dbReference type="OrthoDB" id="1684102at2759"/>
<dbReference type="OMA" id="ICVQYTE"/>
<name>B4LBY8_DROVI</name>
<dbReference type="EMBL" id="CH940647">
    <property type="protein sequence ID" value="EDW69788.1"/>
    <property type="molecule type" value="Genomic_DNA"/>
</dbReference>
<dbReference type="PANTHER" id="PTHR22950:SF340">
    <property type="entry name" value="AMINO ACID TRANSPORTER TRANSMEMBRANE DOMAIN-CONTAINING PROTEIN-RELATED"/>
    <property type="match status" value="1"/>
</dbReference>
<organism evidence="7 8">
    <name type="scientific">Drosophila virilis</name>
    <name type="common">Fruit fly</name>
    <dbReference type="NCBI Taxonomy" id="7244"/>
    <lineage>
        <taxon>Eukaryota</taxon>
        <taxon>Metazoa</taxon>
        <taxon>Ecdysozoa</taxon>
        <taxon>Arthropoda</taxon>
        <taxon>Hexapoda</taxon>
        <taxon>Insecta</taxon>
        <taxon>Pterygota</taxon>
        <taxon>Neoptera</taxon>
        <taxon>Endopterygota</taxon>
        <taxon>Diptera</taxon>
        <taxon>Brachycera</taxon>
        <taxon>Muscomorpha</taxon>
        <taxon>Ephydroidea</taxon>
        <taxon>Drosophilidae</taxon>
        <taxon>Drosophila</taxon>
    </lineage>
</organism>
<feature type="transmembrane region" description="Helical" evidence="5">
    <location>
        <begin position="155"/>
        <end position="176"/>
    </location>
</feature>
<comment type="subcellular location">
    <subcellularLocation>
        <location evidence="1">Membrane</location>
        <topology evidence="1">Multi-pass membrane protein</topology>
    </subcellularLocation>
</comment>
<dbReference type="KEGG" id="dvi:6624333"/>
<accession>B4LBY8</accession>
<evidence type="ECO:0000313" key="8">
    <source>
        <dbReference type="Proteomes" id="UP000008792"/>
    </source>
</evidence>
<feature type="transmembrane region" description="Helical" evidence="5">
    <location>
        <begin position="403"/>
        <end position="423"/>
    </location>
</feature>
<dbReference type="eggNOG" id="KOG1304">
    <property type="taxonomic scope" value="Eukaryota"/>
</dbReference>
<feature type="transmembrane region" description="Helical" evidence="5">
    <location>
        <begin position="192"/>
        <end position="209"/>
    </location>
</feature>
<dbReference type="HOGENOM" id="CLU_009646_0_1_1"/>
<evidence type="ECO:0000256" key="4">
    <source>
        <dbReference type="ARBA" id="ARBA00023136"/>
    </source>
</evidence>
<dbReference type="GO" id="GO:0005774">
    <property type="term" value="C:vacuolar membrane"/>
    <property type="evidence" value="ECO:0007669"/>
    <property type="project" value="TreeGrafter"/>
</dbReference>
<feature type="domain" description="Amino acid transporter transmembrane" evidence="6">
    <location>
        <begin position="61"/>
        <end position="462"/>
    </location>
</feature>
<proteinExistence type="predicted"/>
<sequence length="474" mass="52709">MQNHIKNETVITTVNATIDPKDDYDPQVHIKNETVISTATATIGLKDDYDPHMHRNVKNPTNNWQTFAHFLKASIGTGVLAMPSAFAHAGYVNGLVFTVIIGLLALYCLHILIDCMYILCKRQRVPYVSFSEAMKLGLQQGPPCLRCLAPIAAPFVDGFLAFYHFGICCVYVVFIAESIKQLVDEYLVEWDVRLHMCLLIVPLLLIFSIRNLKLLAPFSSAANLLLFVGFGIVLYYILVDLPPISERDAFVHYSKLPTFFGTVLFALEAVGVILAIEENMATPRAYVQPCGIMNWGMSIVLSLYVFLGFFGYWKYGAEAKGSVTLNIPQTEILAQVVKIFFAITTYISYALQGYVTAHILWTKYLSKRIENTKKHAFYELCFRALIVLLTFGCAIAIPDLSLFLSLVGSFCLSVLGLIFPALLQICVQYETGYGPAGYRLLVNLLLLLFGIFGGVVGTYVSIVDIIKSFSGQLA</sequence>
<evidence type="ECO:0000256" key="3">
    <source>
        <dbReference type="ARBA" id="ARBA00022989"/>
    </source>
</evidence>
<dbReference type="InterPro" id="IPR013057">
    <property type="entry name" value="AA_transpt_TM"/>
</dbReference>
<dbReference type="STRING" id="7244.B4LBY8"/>
<dbReference type="Pfam" id="PF01490">
    <property type="entry name" value="Aa_trans"/>
    <property type="match status" value="1"/>
</dbReference>
<reference evidence="7 8" key="1">
    <citation type="journal article" date="2007" name="Nature">
        <title>Evolution of genes and genomes on the Drosophila phylogeny.</title>
        <authorList>
            <consortium name="Drosophila 12 Genomes Consortium"/>
            <person name="Clark A.G."/>
            <person name="Eisen M.B."/>
            <person name="Smith D.R."/>
            <person name="Bergman C.M."/>
            <person name="Oliver B."/>
            <person name="Markow T.A."/>
            <person name="Kaufman T.C."/>
            <person name="Kellis M."/>
            <person name="Gelbart W."/>
            <person name="Iyer V.N."/>
            <person name="Pollard D.A."/>
            <person name="Sackton T.B."/>
            <person name="Larracuente A.M."/>
            <person name="Singh N.D."/>
            <person name="Abad J.P."/>
            <person name="Abt D.N."/>
            <person name="Adryan B."/>
            <person name="Aguade M."/>
            <person name="Akashi H."/>
            <person name="Anderson W.W."/>
            <person name="Aquadro C.F."/>
            <person name="Ardell D.H."/>
            <person name="Arguello R."/>
            <person name="Artieri C.G."/>
            <person name="Barbash D.A."/>
            <person name="Barker D."/>
            <person name="Barsanti P."/>
            <person name="Batterham P."/>
            <person name="Batzoglou S."/>
            <person name="Begun D."/>
            <person name="Bhutkar A."/>
            <person name="Blanco E."/>
            <person name="Bosak S.A."/>
            <person name="Bradley R.K."/>
            <person name="Brand A.D."/>
            <person name="Brent M.R."/>
            <person name="Brooks A.N."/>
            <person name="Brown R.H."/>
            <person name="Butlin R.K."/>
            <person name="Caggese C."/>
            <person name="Calvi B.R."/>
            <person name="Bernardo de Carvalho A."/>
            <person name="Caspi A."/>
            <person name="Castrezana S."/>
            <person name="Celniker S.E."/>
            <person name="Chang J.L."/>
            <person name="Chapple C."/>
            <person name="Chatterji S."/>
            <person name="Chinwalla A."/>
            <person name="Civetta A."/>
            <person name="Clifton S.W."/>
            <person name="Comeron J.M."/>
            <person name="Costello J.C."/>
            <person name="Coyne J.A."/>
            <person name="Daub J."/>
            <person name="David R.G."/>
            <person name="Delcher A.L."/>
            <person name="Delehaunty K."/>
            <person name="Do C.B."/>
            <person name="Ebling H."/>
            <person name="Edwards K."/>
            <person name="Eickbush T."/>
            <person name="Evans J.D."/>
            <person name="Filipski A."/>
            <person name="Findeiss S."/>
            <person name="Freyhult E."/>
            <person name="Fulton L."/>
            <person name="Fulton R."/>
            <person name="Garcia A.C."/>
            <person name="Gardiner A."/>
            <person name="Garfield D.A."/>
            <person name="Garvin B.E."/>
            <person name="Gibson G."/>
            <person name="Gilbert D."/>
            <person name="Gnerre S."/>
            <person name="Godfrey J."/>
            <person name="Good R."/>
            <person name="Gotea V."/>
            <person name="Gravely B."/>
            <person name="Greenberg A.J."/>
            <person name="Griffiths-Jones S."/>
            <person name="Gross S."/>
            <person name="Guigo R."/>
            <person name="Gustafson E.A."/>
            <person name="Haerty W."/>
            <person name="Hahn M.W."/>
            <person name="Halligan D.L."/>
            <person name="Halpern A.L."/>
            <person name="Halter G.M."/>
            <person name="Han M.V."/>
            <person name="Heger A."/>
            <person name="Hillier L."/>
            <person name="Hinrichs A.S."/>
            <person name="Holmes I."/>
            <person name="Hoskins R.A."/>
            <person name="Hubisz M.J."/>
            <person name="Hultmark D."/>
            <person name="Huntley M.A."/>
            <person name="Jaffe D.B."/>
            <person name="Jagadeeshan S."/>
            <person name="Jeck W.R."/>
            <person name="Johnson J."/>
            <person name="Jones C.D."/>
            <person name="Jordan W.C."/>
            <person name="Karpen G.H."/>
            <person name="Kataoka E."/>
            <person name="Keightley P.D."/>
            <person name="Kheradpour P."/>
            <person name="Kirkness E.F."/>
            <person name="Koerich L.B."/>
            <person name="Kristiansen K."/>
            <person name="Kudrna D."/>
            <person name="Kulathinal R.J."/>
            <person name="Kumar S."/>
            <person name="Kwok R."/>
            <person name="Lander E."/>
            <person name="Langley C.H."/>
            <person name="Lapoint R."/>
            <person name="Lazzaro B.P."/>
            <person name="Lee S.J."/>
            <person name="Levesque L."/>
            <person name="Li R."/>
            <person name="Lin C.F."/>
            <person name="Lin M.F."/>
            <person name="Lindblad-Toh K."/>
            <person name="Llopart A."/>
            <person name="Long M."/>
            <person name="Low L."/>
            <person name="Lozovsky E."/>
            <person name="Lu J."/>
            <person name="Luo M."/>
            <person name="Machado C.A."/>
            <person name="Makalowski W."/>
            <person name="Marzo M."/>
            <person name="Matsuda M."/>
            <person name="Matzkin L."/>
            <person name="McAllister B."/>
            <person name="McBride C.S."/>
            <person name="McKernan B."/>
            <person name="McKernan K."/>
            <person name="Mendez-Lago M."/>
            <person name="Minx P."/>
            <person name="Mollenhauer M.U."/>
            <person name="Montooth K."/>
            <person name="Mount S.M."/>
            <person name="Mu X."/>
            <person name="Myers E."/>
            <person name="Negre B."/>
            <person name="Newfeld S."/>
            <person name="Nielsen R."/>
            <person name="Noor M.A."/>
            <person name="O'Grady P."/>
            <person name="Pachter L."/>
            <person name="Papaceit M."/>
            <person name="Parisi M.J."/>
            <person name="Parisi M."/>
            <person name="Parts L."/>
            <person name="Pedersen J.S."/>
            <person name="Pesole G."/>
            <person name="Phillippy A.M."/>
            <person name="Ponting C.P."/>
            <person name="Pop M."/>
            <person name="Porcelli D."/>
            <person name="Powell J.R."/>
            <person name="Prohaska S."/>
            <person name="Pruitt K."/>
            <person name="Puig M."/>
            <person name="Quesneville H."/>
            <person name="Ram K.R."/>
            <person name="Rand D."/>
            <person name="Rasmussen M.D."/>
            <person name="Reed L.K."/>
            <person name="Reenan R."/>
            <person name="Reily A."/>
            <person name="Remington K.A."/>
            <person name="Rieger T.T."/>
            <person name="Ritchie M.G."/>
            <person name="Robin C."/>
            <person name="Rogers Y.H."/>
            <person name="Rohde C."/>
            <person name="Rozas J."/>
            <person name="Rubenfield M.J."/>
            <person name="Ruiz A."/>
            <person name="Russo S."/>
            <person name="Salzberg S.L."/>
            <person name="Sanchez-Gracia A."/>
            <person name="Saranga D.J."/>
            <person name="Sato H."/>
            <person name="Schaeffer S.W."/>
            <person name="Schatz M.C."/>
            <person name="Schlenke T."/>
            <person name="Schwartz R."/>
            <person name="Segarra C."/>
            <person name="Singh R.S."/>
            <person name="Sirot L."/>
            <person name="Sirota M."/>
            <person name="Sisneros N.B."/>
            <person name="Smith C.D."/>
            <person name="Smith T.F."/>
            <person name="Spieth J."/>
            <person name="Stage D.E."/>
            <person name="Stark A."/>
            <person name="Stephan W."/>
            <person name="Strausberg R.L."/>
            <person name="Strempel S."/>
            <person name="Sturgill D."/>
            <person name="Sutton G."/>
            <person name="Sutton G.G."/>
            <person name="Tao W."/>
            <person name="Teichmann S."/>
            <person name="Tobari Y.N."/>
            <person name="Tomimura Y."/>
            <person name="Tsolas J.M."/>
            <person name="Valente V.L."/>
            <person name="Venter E."/>
            <person name="Venter J.C."/>
            <person name="Vicario S."/>
            <person name="Vieira F.G."/>
            <person name="Vilella A.J."/>
            <person name="Villasante A."/>
            <person name="Walenz B."/>
            <person name="Wang J."/>
            <person name="Wasserman M."/>
            <person name="Watts T."/>
            <person name="Wilson D."/>
            <person name="Wilson R.K."/>
            <person name="Wing R.A."/>
            <person name="Wolfner M.F."/>
            <person name="Wong A."/>
            <person name="Wong G.K."/>
            <person name="Wu C.I."/>
            <person name="Wu G."/>
            <person name="Yamamoto D."/>
            <person name="Yang H.P."/>
            <person name="Yang S.P."/>
            <person name="Yorke J.A."/>
            <person name="Yoshida K."/>
            <person name="Zdobnov E."/>
            <person name="Zhang P."/>
            <person name="Zhang Y."/>
            <person name="Zimin A.V."/>
            <person name="Baldwin J."/>
            <person name="Abdouelleil A."/>
            <person name="Abdulkadir J."/>
            <person name="Abebe A."/>
            <person name="Abera B."/>
            <person name="Abreu J."/>
            <person name="Acer S.C."/>
            <person name="Aftuck L."/>
            <person name="Alexander A."/>
            <person name="An P."/>
            <person name="Anderson E."/>
            <person name="Anderson S."/>
            <person name="Arachi H."/>
            <person name="Azer M."/>
            <person name="Bachantsang P."/>
            <person name="Barry A."/>
            <person name="Bayul T."/>
            <person name="Berlin A."/>
            <person name="Bessette D."/>
            <person name="Bloom T."/>
            <person name="Blye J."/>
            <person name="Boguslavskiy L."/>
            <person name="Bonnet C."/>
            <person name="Boukhgalter B."/>
            <person name="Bourzgui I."/>
            <person name="Brown A."/>
            <person name="Cahill P."/>
            <person name="Channer S."/>
            <person name="Cheshatsang Y."/>
            <person name="Chuda L."/>
            <person name="Citroen M."/>
            <person name="Collymore A."/>
            <person name="Cooke P."/>
            <person name="Costello M."/>
            <person name="D'Aco K."/>
            <person name="Daza R."/>
            <person name="De Haan G."/>
            <person name="DeGray S."/>
            <person name="DeMaso C."/>
            <person name="Dhargay N."/>
            <person name="Dooley K."/>
            <person name="Dooley E."/>
            <person name="Doricent M."/>
            <person name="Dorje P."/>
            <person name="Dorjee K."/>
            <person name="Dupes A."/>
            <person name="Elong R."/>
            <person name="Falk J."/>
            <person name="Farina A."/>
            <person name="Faro S."/>
            <person name="Ferguson D."/>
            <person name="Fisher S."/>
            <person name="Foley C.D."/>
            <person name="Franke A."/>
            <person name="Friedrich D."/>
            <person name="Gadbois L."/>
            <person name="Gearin G."/>
            <person name="Gearin C.R."/>
            <person name="Giannoukos G."/>
            <person name="Goode T."/>
            <person name="Graham J."/>
            <person name="Grandbois E."/>
            <person name="Grewal S."/>
            <person name="Gyaltsen K."/>
            <person name="Hafez N."/>
            <person name="Hagos B."/>
            <person name="Hall J."/>
            <person name="Henson C."/>
            <person name="Hollinger A."/>
            <person name="Honan T."/>
            <person name="Huard M.D."/>
            <person name="Hughes L."/>
            <person name="Hurhula B."/>
            <person name="Husby M.E."/>
            <person name="Kamat A."/>
            <person name="Kanga B."/>
            <person name="Kashin S."/>
            <person name="Khazanovich D."/>
            <person name="Kisner P."/>
            <person name="Lance K."/>
            <person name="Lara M."/>
            <person name="Lee W."/>
            <person name="Lennon N."/>
            <person name="Letendre F."/>
            <person name="LeVine R."/>
            <person name="Lipovsky A."/>
            <person name="Liu X."/>
            <person name="Liu J."/>
            <person name="Liu S."/>
            <person name="Lokyitsang T."/>
            <person name="Lokyitsang Y."/>
            <person name="Lubonja R."/>
            <person name="Lui A."/>
            <person name="MacDonald P."/>
            <person name="Magnisalis V."/>
            <person name="Maru K."/>
            <person name="Matthews C."/>
            <person name="McCusker W."/>
            <person name="McDonough S."/>
            <person name="Mehta T."/>
            <person name="Meldrim J."/>
            <person name="Meneus L."/>
            <person name="Mihai O."/>
            <person name="Mihalev A."/>
            <person name="Mihova T."/>
            <person name="Mittelman R."/>
            <person name="Mlenga V."/>
            <person name="Montmayeur A."/>
            <person name="Mulrain L."/>
            <person name="Navidi A."/>
            <person name="Naylor J."/>
            <person name="Negash T."/>
            <person name="Nguyen T."/>
            <person name="Nguyen N."/>
            <person name="Nicol R."/>
            <person name="Norbu C."/>
            <person name="Norbu N."/>
            <person name="Novod N."/>
            <person name="O'Neill B."/>
            <person name="Osman S."/>
            <person name="Markiewicz E."/>
            <person name="Oyono O.L."/>
            <person name="Patti C."/>
            <person name="Phunkhang P."/>
            <person name="Pierre F."/>
            <person name="Priest M."/>
            <person name="Raghuraman S."/>
            <person name="Rege F."/>
            <person name="Reyes R."/>
            <person name="Rise C."/>
            <person name="Rogov P."/>
            <person name="Ross K."/>
            <person name="Ryan E."/>
            <person name="Settipalli S."/>
            <person name="Shea T."/>
            <person name="Sherpa N."/>
            <person name="Shi L."/>
            <person name="Shih D."/>
            <person name="Sparrow T."/>
            <person name="Spaulding J."/>
            <person name="Stalker J."/>
            <person name="Stange-Thomann N."/>
            <person name="Stavropoulos S."/>
            <person name="Stone C."/>
            <person name="Strader C."/>
            <person name="Tesfaye S."/>
            <person name="Thomson T."/>
            <person name="Thoulutsang Y."/>
            <person name="Thoulutsang D."/>
            <person name="Topham K."/>
            <person name="Topping I."/>
            <person name="Tsamla T."/>
            <person name="Vassiliev H."/>
            <person name="Vo A."/>
            <person name="Wangchuk T."/>
            <person name="Wangdi T."/>
            <person name="Weiand M."/>
            <person name="Wilkinson J."/>
            <person name="Wilson A."/>
            <person name="Yadav S."/>
            <person name="Young G."/>
            <person name="Yu Q."/>
            <person name="Zembek L."/>
            <person name="Zhong D."/>
            <person name="Zimmer A."/>
            <person name="Zwirko Z."/>
            <person name="Jaffe D.B."/>
            <person name="Alvarez P."/>
            <person name="Brockman W."/>
            <person name="Butler J."/>
            <person name="Chin C."/>
            <person name="Gnerre S."/>
            <person name="Grabherr M."/>
            <person name="Kleber M."/>
            <person name="Mauceli E."/>
            <person name="MacCallum I."/>
        </authorList>
    </citation>
    <scope>NUCLEOTIDE SEQUENCE [LARGE SCALE GENOMIC DNA]</scope>
    <source>
        <strain evidence="8">Tucson 15010-1051.87</strain>
    </source>
</reference>
<keyword evidence="4 5" id="KW-0472">Membrane</keyword>